<dbReference type="InterPro" id="IPR050833">
    <property type="entry name" value="Poly_Biosynth_Transport"/>
</dbReference>
<accession>K0J4G2</accession>
<feature type="transmembrane region" description="Helical" evidence="6">
    <location>
        <begin position="41"/>
        <end position="62"/>
    </location>
</feature>
<keyword evidence="2" id="KW-1003">Cell membrane</keyword>
<dbReference type="OrthoDB" id="3249502at2"/>
<dbReference type="Pfam" id="PF01943">
    <property type="entry name" value="Polysacc_synt"/>
    <property type="match status" value="1"/>
</dbReference>
<organism evidence="7 8">
    <name type="scientific">Amphibacillus xylanus (strain ATCC 51415 / DSM 6626 / JCM 7361 / LMG 17667 / NBRC 15112 / Ep01)</name>
    <dbReference type="NCBI Taxonomy" id="698758"/>
    <lineage>
        <taxon>Bacteria</taxon>
        <taxon>Bacillati</taxon>
        <taxon>Bacillota</taxon>
        <taxon>Bacilli</taxon>
        <taxon>Bacillales</taxon>
        <taxon>Bacillaceae</taxon>
        <taxon>Amphibacillus</taxon>
    </lineage>
</organism>
<evidence type="ECO:0000256" key="3">
    <source>
        <dbReference type="ARBA" id="ARBA00022692"/>
    </source>
</evidence>
<dbReference type="RefSeq" id="WP_015010718.1">
    <property type="nucleotide sequence ID" value="NC_018704.1"/>
</dbReference>
<dbReference type="AlphaFoldDB" id="K0J4G2"/>
<dbReference type="GO" id="GO:0005886">
    <property type="term" value="C:plasma membrane"/>
    <property type="evidence" value="ECO:0007669"/>
    <property type="project" value="UniProtKB-SubCell"/>
</dbReference>
<feature type="transmembrane region" description="Helical" evidence="6">
    <location>
        <begin position="168"/>
        <end position="189"/>
    </location>
</feature>
<feature type="transmembrane region" description="Helical" evidence="6">
    <location>
        <begin position="326"/>
        <end position="347"/>
    </location>
</feature>
<dbReference type="KEGG" id="axl:AXY_20000"/>
<gene>
    <name evidence="7" type="ordered locus">AXY_20000</name>
</gene>
<keyword evidence="8" id="KW-1185">Reference proteome</keyword>
<dbReference type="Proteomes" id="UP000006294">
    <property type="component" value="Chromosome"/>
</dbReference>
<dbReference type="STRING" id="698758.AXY_20000"/>
<feature type="transmembrane region" description="Helical" evidence="6">
    <location>
        <begin position="141"/>
        <end position="162"/>
    </location>
</feature>
<name>K0J4G2_AMPXN</name>
<feature type="transmembrane region" description="Helical" evidence="6">
    <location>
        <begin position="378"/>
        <end position="398"/>
    </location>
</feature>
<evidence type="ECO:0000256" key="1">
    <source>
        <dbReference type="ARBA" id="ARBA00004651"/>
    </source>
</evidence>
<evidence type="ECO:0000256" key="6">
    <source>
        <dbReference type="SAM" id="Phobius"/>
    </source>
</evidence>
<feature type="transmembrane region" description="Helical" evidence="6">
    <location>
        <begin position="209"/>
        <end position="226"/>
    </location>
</feature>
<proteinExistence type="predicted"/>
<keyword evidence="5 6" id="KW-0472">Membrane</keyword>
<evidence type="ECO:0000256" key="5">
    <source>
        <dbReference type="ARBA" id="ARBA00023136"/>
    </source>
</evidence>
<keyword evidence="4 6" id="KW-1133">Transmembrane helix</keyword>
<sequence>MSREKKLILNTIILGFGTVLPKIATFLILPILTSYLTKIEYGTYDLVITSLSFILPIITLQIEQATFRFLIDIDTIKEKAKIVTTSSVYVIIVSLIMYLIGSIALNGFSFWSKQLILIFAVTNLLYKFILQINRGLKQLRIYSTMTLINSLLNVLMIILFVWKLRLGFMGLLISLNISIVLAIVFGLLYGGIQKYLLISSFNKYSLKEMLVYSIPLLPNSISWWIVGLSDRWIITTFLGLEYNALYAISNKIPNLFNLVYNNFNLAWQESASVSIKDDDINEYYSSIFEALYNFLVGAILLLITVSPVIFNVFIDSSYERAYYQMPILFSGVFFHSLGSFFGGIYVAFKKSSKVGKSAFLGAFINIVVNIIFVKKIGLYAASLSTLASYFVIVVYRIWDVRKFVTIKYNRLTIAISILLIITVSAINYINITKLNIMNFTIALIIALIINKKMIRNILKSLKAKRNSDN</sequence>
<feature type="transmembrane region" description="Helical" evidence="6">
    <location>
        <begin position="82"/>
        <end position="105"/>
    </location>
</feature>
<feature type="transmembrane region" description="Helical" evidence="6">
    <location>
        <begin position="111"/>
        <end position="129"/>
    </location>
</feature>
<feature type="transmembrane region" description="Helical" evidence="6">
    <location>
        <begin position="436"/>
        <end position="454"/>
    </location>
</feature>
<comment type="subcellular location">
    <subcellularLocation>
        <location evidence="1">Cell membrane</location>
        <topology evidence="1">Multi-pass membrane protein</topology>
    </subcellularLocation>
</comment>
<feature type="transmembrane region" description="Helical" evidence="6">
    <location>
        <begin position="410"/>
        <end position="430"/>
    </location>
</feature>
<evidence type="ECO:0000313" key="7">
    <source>
        <dbReference type="EMBL" id="BAM48132.1"/>
    </source>
</evidence>
<dbReference type="eggNOG" id="COG2244">
    <property type="taxonomic scope" value="Bacteria"/>
</dbReference>
<feature type="transmembrane region" description="Helical" evidence="6">
    <location>
        <begin position="7"/>
        <end position="29"/>
    </location>
</feature>
<evidence type="ECO:0000256" key="2">
    <source>
        <dbReference type="ARBA" id="ARBA00022475"/>
    </source>
</evidence>
<dbReference type="PANTHER" id="PTHR30250:SF11">
    <property type="entry name" value="O-ANTIGEN TRANSPORTER-RELATED"/>
    <property type="match status" value="1"/>
</dbReference>
<dbReference type="HOGENOM" id="CLU_022017_7_4_9"/>
<dbReference type="EMBL" id="AP012050">
    <property type="protein sequence ID" value="BAM48132.1"/>
    <property type="molecule type" value="Genomic_DNA"/>
</dbReference>
<protein>
    <submittedName>
        <fullName evidence="7">Uncharacterized protein</fullName>
    </submittedName>
</protein>
<evidence type="ECO:0000313" key="8">
    <source>
        <dbReference type="Proteomes" id="UP000006294"/>
    </source>
</evidence>
<evidence type="ECO:0000256" key="4">
    <source>
        <dbReference type="ARBA" id="ARBA00022989"/>
    </source>
</evidence>
<dbReference type="PANTHER" id="PTHR30250">
    <property type="entry name" value="PST FAMILY PREDICTED COLANIC ACID TRANSPORTER"/>
    <property type="match status" value="1"/>
</dbReference>
<keyword evidence="3 6" id="KW-0812">Transmembrane</keyword>
<feature type="transmembrane region" description="Helical" evidence="6">
    <location>
        <begin position="290"/>
        <end position="314"/>
    </location>
</feature>
<dbReference type="InterPro" id="IPR002797">
    <property type="entry name" value="Polysacc_synth"/>
</dbReference>
<reference evidence="7 8" key="1">
    <citation type="submission" date="2011-01" db="EMBL/GenBank/DDBJ databases">
        <title>Whole genome sequence of Amphibacillus xylinus NBRC 15112.</title>
        <authorList>
            <person name="Nakazawa H."/>
            <person name="Katano Y."/>
            <person name="Nakamura S."/>
            <person name="Sasagawa M."/>
            <person name="Fukada J."/>
            <person name="Arai T."/>
            <person name="Sasakura N."/>
            <person name="Mochizuki D."/>
            <person name="Hosoyama A."/>
            <person name="Harada K."/>
            <person name="Horikawa H."/>
            <person name="Kato Y."/>
            <person name="Harada T."/>
            <person name="Sasaki K."/>
            <person name="Sekiguchi M."/>
            <person name="Hodoyama M."/>
            <person name="Nishiko R."/>
            <person name="Narita H."/>
            <person name="Hanamaki A."/>
            <person name="Hata C."/>
            <person name="Konno Y."/>
            <person name="Niimura Y."/>
            <person name="Yamazaki S."/>
            <person name="Fujita N."/>
        </authorList>
    </citation>
    <scope>NUCLEOTIDE SEQUENCE [LARGE SCALE GENOMIC DNA]</scope>
    <source>
        <strain evidence="8">ATCC 51415 / DSM 6626 / JCM 7361 / LMG 17667 / NBRC 15112 / Ep01</strain>
    </source>
</reference>